<dbReference type="InterPro" id="IPR005495">
    <property type="entry name" value="LptG/LptF_permease"/>
</dbReference>
<proteinExistence type="predicted"/>
<dbReference type="PANTHER" id="PTHR33529">
    <property type="entry name" value="SLR0882 PROTEIN-RELATED"/>
    <property type="match status" value="1"/>
</dbReference>
<reference evidence="7 8" key="1">
    <citation type="submission" date="2018-11" db="EMBL/GenBank/DDBJ databases">
        <title>Novel bacteria species description.</title>
        <authorList>
            <person name="Han J.-H."/>
        </authorList>
    </citation>
    <scope>NUCLEOTIDE SEQUENCE [LARGE SCALE GENOMIC DNA]</scope>
    <source>
        <strain evidence="7 8">KCTC23259</strain>
    </source>
</reference>
<keyword evidence="2" id="KW-1003">Cell membrane</keyword>
<feature type="transmembrane region" description="Helical" evidence="6">
    <location>
        <begin position="100"/>
        <end position="123"/>
    </location>
</feature>
<dbReference type="GO" id="GO:0015920">
    <property type="term" value="P:lipopolysaccharide transport"/>
    <property type="evidence" value="ECO:0007669"/>
    <property type="project" value="TreeGrafter"/>
</dbReference>
<accession>A0AAE3KWH2</accession>
<evidence type="ECO:0000313" key="8">
    <source>
        <dbReference type="Proteomes" id="UP001204144"/>
    </source>
</evidence>
<dbReference type="GO" id="GO:0043190">
    <property type="term" value="C:ATP-binding cassette (ABC) transporter complex"/>
    <property type="evidence" value="ECO:0007669"/>
    <property type="project" value="TreeGrafter"/>
</dbReference>
<evidence type="ECO:0000256" key="5">
    <source>
        <dbReference type="ARBA" id="ARBA00023136"/>
    </source>
</evidence>
<evidence type="ECO:0000256" key="1">
    <source>
        <dbReference type="ARBA" id="ARBA00004651"/>
    </source>
</evidence>
<evidence type="ECO:0000256" key="4">
    <source>
        <dbReference type="ARBA" id="ARBA00022989"/>
    </source>
</evidence>
<feature type="transmembrane region" description="Helical" evidence="6">
    <location>
        <begin position="280"/>
        <end position="298"/>
    </location>
</feature>
<sequence length="361" mass="41330">MKILDKYLIKKFLSTYVFAVFIIVLVIVVIDFVEKNDNFIEHRAPTKAIFLQYYANLAPYWANYISPLMIFISTVFFTAKLASHTEIVAILSTGTSFRRLMYPYILGSSIVAVFSFFMVGWVLPKANKTRIAFENQYIEDKYYFADRDIHMAVDKNTYAYLSSYDNTSKTAYDFTLEKVENNQLVEKLTSRRAVYIDSIKKWQLYDYKIRKVGILKDQLTIASGAVPLDTAVNMFPTDFENTKNIHETMTIPQLRKQIALVNSRGAEGVEIFQIEYYQRFATPFAVIILSLMGLIVSARKTRGGVGLQIAIGFVLAFVYILFYIMSKGIAEAGDMPALLAVWLPNLVFSFIATVMYFTVPR</sequence>
<feature type="transmembrane region" description="Helical" evidence="6">
    <location>
        <begin position="60"/>
        <end position="79"/>
    </location>
</feature>
<feature type="transmembrane region" description="Helical" evidence="6">
    <location>
        <begin position="337"/>
        <end position="359"/>
    </location>
</feature>
<evidence type="ECO:0000256" key="2">
    <source>
        <dbReference type="ARBA" id="ARBA00022475"/>
    </source>
</evidence>
<name>A0AAE3KWH2_9BACT</name>
<dbReference type="EMBL" id="RJUF01000016">
    <property type="protein sequence ID" value="MCP9762865.1"/>
    <property type="molecule type" value="Genomic_DNA"/>
</dbReference>
<comment type="caution">
    <text evidence="7">The sequence shown here is derived from an EMBL/GenBank/DDBJ whole genome shotgun (WGS) entry which is preliminary data.</text>
</comment>
<comment type="subcellular location">
    <subcellularLocation>
        <location evidence="1">Cell membrane</location>
        <topology evidence="1">Multi-pass membrane protein</topology>
    </subcellularLocation>
</comment>
<dbReference type="AlphaFoldDB" id="A0AAE3KWH2"/>
<feature type="transmembrane region" description="Helical" evidence="6">
    <location>
        <begin position="12"/>
        <end position="33"/>
    </location>
</feature>
<keyword evidence="8" id="KW-1185">Reference proteome</keyword>
<gene>
    <name evidence="7" type="ORF">EGI31_07840</name>
</gene>
<dbReference type="PANTHER" id="PTHR33529:SF8">
    <property type="entry name" value="PERMEASE, YJGP_YJGQ FAMILY"/>
    <property type="match status" value="1"/>
</dbReference>
<dbReference type="Proteomes" id="UP001204144">
    <property type="component" value="Unassembled WGS sequence"/>
</dbReference>
<keyword evidence="4 6" id="KW-1133">Transmembrane helix</keyword>
<dbReference type="RefSeq" id="WP_255036643.1">
    <property type="nucleotide sequence ID" value="NZ_RJUF01000016.1"/>
</dbReference>
<evidence type="ECO:0000256" key="3">
    <source>
        <dbReference type="ARBA" id="ARBA00022692"/>
    </source>
</evidence>
<keyword evidence="5 6" id="KW-0472">Membrane</keyword>
<evidence type="ECO:0000256" key="6">
    <source>
        <dbReference type="SAM" id="Phobius"/>
    </source>
</evidence>
<dbReference type="Pfam" id="PF03739">
    <property type="entry name" value="LptF_LptG"/>
    <property type="match status" value="1"/>
</dbReference>
<evidence type="ECO:0000313" key="7">
    <source>
        <dbReference type="EMBL" id="MCP9762865.1"/>
    </source>
</evidence>
<organism evidence="7 8">
    <name type="scientific">Lacihabitans soyangensis</name>
    <dbReference type="NCBI Taxonomy" id="869394"/>
    <lineage>
        <taxon>Bacteria</taxon>
        <taxon>Pseudomonadati</taxon>
        <taxon>Bacteroidota</taxon>
        <taxon>Cytophagia</taxon>
        <taxon>Cytophagales</taxon>
        <taxon>Leadbetterellaceae</taxon>
        <taxon>Lacihabitans</taxon>
    </lineage>
</organism>
<protein>
    <submittedName>
        <fullName evidence="7">YjgP/YjgQ family permease</fullName>
    </submittedName>
</protein>
<keyword evidence="3 6" id="KW-0812">Transmembrane</keyword>
<feature type="transmembrane region" description="Helical" evidence="6">
    <location>
        <begin position="305"/>
        <end position="325"/>
    </location>
</feature>